<dbReference type="Gene3D" id="1.10.510.10">
    <property type="entry name" value="Transferase(Phosphotransferase) domain 1"/>
    <property type="match status" value="1"/>
</dbReference>
<gene>
    <name evidence="23" type="ORF">J5N97_011801</name>
</gene>
<evidence type="ECO:0000256" key="17">
    <source>
        <dbReference type="PROSITE-ProRule" id="PRU00076"/>
    </source>
</evidence>
<dbReference type="EC" id="2.7.11.1" evidence="4"/>
<dbReference type="InterPro" id="IPR000719">
    <property type="entry name" value="Prot_kinase_dom"/>
</dbReference>
<evidence type="ECO:0000256" key="16">
    <source>
        <dbReference type="ARBA" id="ARBA00048679"/>
    </source>
</evidence>
<evidence type="ECO:0000256" key="3">
    <source>
        <dbReference type="ARBA" id="ARBA00010217"/>
    </source>
</evidence>
<dbReference type="GO" id="GO:0048544">
    <property type="term" value="P:recognition of pollen"/>
    <property type="evidence" value="ECO:0007669"/>
    <property type="project" value="InterPro"/>
</dbReference>
<keyword evidence="17" id="KW-0245">EGF-like domain</keyword>
<feature type="domain" description="Protein kinase" evidence="19">
    <location>
        <begin position="959"/>
        <end position="1193"/>
    </location>
</feature>
<dbReference type="Gene3D" id="3.30.200.20">
    <property type="entry name" value="Phosphorylase Kinase, domain 1"/>
    <property type="match status" value="1"/>
</dbReference>
<comment type="similarity">
    <text evidence="2">In the N-terminal section; belongs to the leguminous lectin family.</text>
</comment>
<dbReference type="PANTHER" id="PTHR32444:SF183">
    <property type="entry name" value="APPLE DOMAIN-CONTAINING PROTEIN"/>
    <property type="match status" value="1"/>
</dbReference>
<dbReference type="FunFam" id="1.10.510.10:FF:000240">
    <property type="entry name" value="Lectin-domain containing receptor kinase A4.3"/>
    <property type="match status" value="1"/>
</dbReference>
<dbReference type="GO" id="GO:0004674">
    <property type="term" value="F:protein serine/threonine kinase activity"/>
    <property type="evidence" value="ECO:0007669"/>
    <property type="project" value="UniProtKB-EC"/>
</dbReference>
<keyword evidence="24" id="KW-1185">Reference proteome</keyword>
<dbReference type="Pfam" id="PF01453">
    <property type="entry name" value="B_lectin"/>
    <property type="match status" value="1"/>
</dbReference>
<comment type="catalytic activity">
    <reaction evidence="15">
        <text>L-threonyl-[protein] + ATP = O-phospho-L-threonyl-[protein] + ADP + H(+)</text>
        <dbReference type="Rhea" id="RHEA:46608"/>
        <dbReference type="Rhea" id="RHEA-COMP:11060"/>
        <dbReference type="Rhea" id="RHEA-COMP:11605"/>
        <dbReference type="ChEBI" id="CHEBI:15378"/>
        <dbReference type="ChEBI" id="CHEBI:30013"/>
        <dbReference type="ChEBI" id="CHEBI:30616"/>
        <dbReference type="ChEBI" id="CHEBI:61977"/>
        <dbReference type="ChEBI" id="CHEBI:456216"/>
        <dbReference type="EC" id="2.7.11.1"/>
    </reaction>
</comment>
<evidence type="ECO:0000256" key="14">
    <source>
        <dbReference type="ARBA" id="ARBA00023180"/>
    </source>
</evidence>
<dbReference type="CDD" id="cd01098">
    <property type="entry name" value="PAN_AP_plant"/>
    <property type="match status" value="1"/>
</dbReference>
<comment type="caution">
    <text evidence="17">Lacks conserved residue(s) required for the propagation of feature annotation.</text>
</comment>
<dbReference type="InterPro" id="IPR000858">
    <property type="entry name" value="S_locus_glycoprot_dom"/>
</dbReference>
<evidence type="ECO:0000256" key="13">
    <source>
        <dbReference type="ARBA" id="ARBA00023170"/>
    </source>
</evidence>
<feature type="region of interest" description="Disordered" evidence="18">
    <location>
        <begin position="370"/>
        <end position="407"/>
    </location>
</feature>
<dbReference type="InterPro" id="IPR011009">
    <property type="entry name" value="Kinase-like_dom_sf"/>
</dbReference>
<name>A0A9D5D1S3_9LILI</name>
<evidence type="ECO:0000256" key="10">
    <source>
        <dbReference type="ARBA" id="ARBA00022989"/>
    </source>
</evidence>
<dbReference type="FunFam" id="3.30.200.20:FF:000924">
    <property type="entry name" value="Uncharacterized protein"/>
    <property type="match status" value="1"/>
</dbReference>
<dbReference type="PANTHER" id="PTHR32444">
    <property type="entry name" value="BULB-TYPE LECTIN DOMAIN-CONTAINING PROTEIN"/>
    <property type="match status" value="1"/>
</dbReference>
<dbReference type="AlphaFoldDB" id="A0A9D5D1S3"/>
<evidence type="ECO:0000313" key="23">
    <source>
        <dbReference type="EMBL" id="KAJ0983546.1"/>
    </source>
</evidence>
<evidence type="ECO:0000256" key="5">
    <source>
        <dbReference type="ARBA" id="ARBA00022475"/>
    </source>
</evidence>
<keyword evidence="9" id="KW-0067">ATP-binding</keyword>
<dbReference type="Pfam" id="PF08276">
    <property type="entry name" value="PAN_2"/>
    <property type="match status" value="1"/>
</dbReference>
<comment type="catalytic activity">
    <reaction evidence="16">
        <text>L-seryl-[protein] + ATP = O-phospho-L-seryl-[protein] + ADP + H(+)</text>
        <dbReference type="Rhea" id="RHEA:17989"/>
        <dbReference type="Rhea" id="RHEA-COMP:9863"/>
        <dbReference type="Rhea" id="RHEA-COMP:11604"/>
        <dbReference type="ChEBI" id="CHEBI:15378"/>
        <dbReference type="ChEBI" id="CHEBI:29999"/>
        <dbReference type="ChEBI" id="CHEBI:30616"/>
        <dbReference type="ChEBI" id="CHEBI:83421"/>
        <dbReference type="ChEBI" id="CHEBI:456216"/>
        <dbReference type="EC" id="2.7.11.1"/>
    </reaction>
</comment>
<keyword evidence="11" id="KW-0472">Membrane</keyword>
<dbReference type="Pfam" id="PF07714">
    <property type="entry name" value="PK_Tyr_Ser-Thr"/>
    <property type="match status" value="1"/>
</dbReference>
<feature type="compositionally biased region" description="Low complexity" evidence="18">
    <location>
        <begin position="218"/>
        <end position="230"/>
    </location>
</feature>
<dbReference type="SUPFAM" id="SSF56112">
    <property type="entry name" value="Protein kinase-like (PK-like)"/>
    <property type="match status" value="1"/>
</dbReference>
<feature type="domain" description="EGF-like" evidence="20">
    <location>
        <begin position="782"/>
        <end position="818"/>
    </location>
</feature>
<dbReference type="CDD" id="cd00028">
    <property type="entry name" value="B_lectin"/>
    <property type="match status" value="1"/>
</dbReference>
<feature type="compositionally biased region" description="Acidic residues" evidence="18">
    <location>
        <begin position="153"/>
        <end position="163"/>
    </location>
</feature>
<sequence>MIARMLKPIGDLVYLVKGGGHYVGCCRAAVRVRRGRRLPTTLEYSALSYEFTVRVELGRGEPPLPWDLAPEKGKGEAPDGVRENHGEGRSRNDETMDRPLGKNQKWVPGKTKLTKGYGQPGEGANTAAKAKAVPKNPGQNDAGHHPRQREINEDVFESVDGSDEGTRINEAARLRHMDKGKRKSSLAEAVMGDNVGTRSQLHPGAVSCKQILEGHVATSTKTHTTTSQSQPLAHKTQHNTSEVVPCIVNYKPPRDRHVASTSLPIYQQSKSQPMHKTNHDQANSDLNRSKKENAHLDANKIKSDDTGNIGIMQCNDITTNIQNYSEGGEYDNYDTDDDQLIREIELEMENMWNSNLEEVVHIPDMAKRKSPLEVKNRGEVNKDKESKEGRPEDKESERGPEDTCAPHKEVLMVGPGPIDNGTNHEFQNNNNEELFPSPLPPPRPPSELELTKYKWRHIHGSWNYIADSAWEGIMAGAEQLRSEPTSARKRAQHSKKTDPGSPKEGMHPLLIIIIFISLSHSIARDTITPNNPLADNETLISGDGTFSLGFFSPGKSKNRYIGLWYTKASNRTVVWLANRNNPVTNSTGVLSISSNGNLLITDQNSTVFWSSGVTNVTNPVAQLLNTGNLVVRDAESEEAVGYAWQGFDHPTDTLIAGMKIGVDLVTGSNWTLNGWTSDSDPTPSQYYVMMDIRGSPELAFCVGSNKLWRTGPWNGLGFSGIPETLTYSGFNFSFINNKQEITYSFNTNQSVLSRLTVNQSGKVERSLWVDGSGLWNIIWYAPNDQCDNLPLCGPFATCNPNDSPKCDCIQGFTPKSPDKWVYRDAVDGCVRKTPLDCKNRTDGFLTMHKTKLADTANATVDTSLSLLECRTKCLNTCECTAYAAADVRNGGTGCIMWTNELTDLRVFVDDAYGQELYVRLAAADLGMLEITTSLHDHSNQRVNDLELSRGNDLELPLLDLHTIQSATDNFSNAKETREKGNFGDGQEIAVKRLAKTSVQGLVEFKNEVTLIAKLQHRNLVRIVGCCIEAEERLLVYEYMPNKSLDLFIFGNSKDRVLDWQTRFKIIMGIARGLLYLHQDSRLRVIHRDLKASNILLDEGMNPKISDFGMARIFGDEAEGNTRKIVGTYGYMSPEYAMQGIFSQKSDVFSFRVIVLEIITGKKNRGVYLADTHTNLLDHASMEFMEGGQELANG</sequence>
<dbReference type="PROSITE" id="PS50011">
    <property type="entry name" value="PROTEIN_KINASE_DOM"/>
    <property type="match status" value="1"/>
</dbReference>
<comment type="similarity">
    <text evidence="3">In the C-terminal section; belongs to the protein kinase superfamily. Ser/Thr protein kinase family.</text>
</comment>
<keyword evidence="12" id="KW-1015">Disulfide bond</keyword>
<dbReference type="SMART" id="SM00220">
    <property type="entry name" value="S_TKc"/>
    <property type="match status" value="1"/>
</dbReference>
<reference evidence="23" key="1">
    <citation type="submission" date="2021-03" db="EMBL/GenBank/DDBJ databases">
        <authorList>
            <person name="Li Z."/>
            <person name="Yang C."/>
        </authorList>
    </citation>
    <scope>NUCLEOTIDE SEQUENCE</scope>
    <source>
        <strain evidence="23">Dzin_1.0</strain>
        <tissue evidence="23">Leaf</tissue>
    </source>
</reference>
<dbReference type="GO" id="GO:0005886">
    <property type="term" value="C:plasma membrane"/>
    <property type="evidence" value="ECO:0007669"/>
    <property type="project" value="UniProtKB-SubCell"/>
</dbReference>
<dbReference type="Gene3D" id="2.90.10.10">
    <property type="entry name" value="Bulb-type lectin domain"/>
    <property type="match status" value="1"/>
</dbReference>
<accession>A0A9D5D1S3</accession>
<evidence type="ECO:0000256" key="8">
    <source>
        <dbReference type="ARBA" id="ARBA00022741"/>
    </source>
</evidence>
<dbReference type="InterPro" id="IPR001480">
    <property type="entry name" value="Bulb-type_lectin_dom"/>
</dbReference>
<dbReference type="InterPro" id="IPR001245">
    <property type="entry name" value="Ser-Thr/Tyr_kinase_cat_dom"/>
</dbReference>
<keyword evidence="14" id="KW-0325">Glycoprotein</keyword>
<evidence type="ECO:0000259" key="20">
    <source>
        <dbReference type="PROSITE" id="PS50026"/>
    </source>
</evidence>
<dbReference type="FunFam" id="2.90.10.10:FF:000001">
    <property type="entry name" value="G-type lectin S-receptor-like serine/threonine-protein kinase"/>
    <property type="match status" value="1"/>
</dbReference>
<feature type="compositionally biased region" description="Basic and acidic residues" evidence="18">
    <location>
        <begin position="142"/>
        <end position="152"/>
    </location>
</feature>
<keyword evidence="10" id="KW-1133">Transmembrane helix</keyword>
<dbReference type="Pfam" id="PF00954">
    <property type="entry name" value="S_locus_glycop"/>
    <property type="match status" value="1"/>
</dbReference>
<dbReference type="PROSITE" id="PS00108">
    <property type="entry name" value="PROTEIN_KINASE_ST"/>
    <property type="match status" value="1"/>
</dbReference>
<evidence type="ECO:0000256" key="7">
    <source>
        <dbReference type="ARBA" id="ARBA00022729"/>
    </source>
</evidence>
<dbReference type="PROSITE" id="PS50948">
    <property type="entry name" value="PAN"/>
    <property type="match status" value="1"/>
</dbReference>
<dbReference type="GO" id="GO:0005524">
    <property type="term" value="F:ATP binding"/>
    <property type="evidence" value="ECO:0007669"/>
    <property type="project" value="UniProtKB-KW"/>
</dbReference>
<dbReference type="EMBL" id="JAGGNH010000002">
    <property type="protein sequence ID" value="KAJ0983546.1"/>
    <property type="molecule type" value="Genomic_DNA"/>
</dbReference>
<evidence type="ECO:0000256" key="18">
    <source>
        <dbReference type="SAM" id="MobiDB-lite"/>
    </source>
</evidence>
<evidence type="ECO:0000256" key="4">
    <source>
        <dbReference type="ARBA" id="ARBA00012513"/>
    </source>
</evidence>
<dbReference type="SMART" id="SM00108">
    <property type="entry name" value="B_lectin"/>
    <property type="match status" value="1"/>
</dbReference>
<protein>
    <recommendedName>
        <fullName evidence="4">non-specific serine/threonine protein kinase</fullName>
        <ecNumber evidence="4">2.7.11.1</ecNumber>
    </recommendedName>
</protein>
<feature type="region of interest" description="Disordered" evidence="18">
    <location>
        <begin position="268"/>
        <end position="288"/>
    </location>
</feature>
<keyword evidence="13" id="KW-0675">Receptor</keyword>
<comment type="caution">
    <text evidence="23">The sequence shown here is derived from an EMBL/GenBank/DDBJ whole genome shotgun (WGS) entry which is preliminary data.</text>
</comment>
<dbReference type="InterPro" id="IPR036426">
    <property type="entry name" value="Bulb-type_lectin_dom_sf"/>
</dbReference>
<evidence type="ECO:0000256" key="1">
    <source>
        <dbReference type="ARBA" id="ARBA00004251"/>
    </source>
</evidence>
<dbReference type="InterPro" id="IPR003609">
    <property type="entry name" value="Pan_app"/>
</dbReference>
<keyword evidence="5" id="KW-1003">Cell membrane</keyword>
<evidence type="ECO:0000256" key="9">
    <source>
        <dbReference type="ARBA" id="ARBA00022840"/>
    </source>
</evidence>
<feature type="domain" description="Bulb-type lectin" evidence="21">
    <location>
        <begin position="524"/>
        <end position="644"/>
    </location>
</feature>
<evidence type="ECO:0000256" key="15">
    <source>
        <dbReference type="ARBA" id="ARBA00047899"/>
    </source>
</evidence>
<evidence type="ECO:0000256" key="2">
    <source>
        <dbReference type="ARBA" id="ARBA00008536"/>
    </source>
</evidence>
<evidence type="ECO:0000256" key="6">
    <source>
        <dbReference type="ARBA" id="ARBA00022692"/>
    </source>
</evidence>
<feature type="region of interest" description="Disordered" evidence="18">
    <location>
        <begin position="480"/>
        <end position="504"/>
    </location>
</feature>
<dbReference type="Proteomes" id="UP001085076">
    <property type="component" value="Miscellaneous, Linkage group lg02"/>
</dbReference>
<evidence type="ECO:0000259" key="19">
    <source>
        <dbReference type="PROSITE" id="PS50011"/>
    </source>
</evidence>
<dbReference type="PROSITE" id="PS50927">
    <property type="entry name" value="BULB_LECTIN"/>
    <property type="match status" value="1"/>
</dbReference>
<keyword evidence="6" id="KW-0812">Transmembrane</keyword>
<dbReference type="PROSITE" id="PS50026">
    <property type="entry name" value="EGF_3"/>
    <property type="match status" value="1"/>
</dbReference>
<reference evidence="23" key="2">
    <citation type="journal article" date="2022" name="Hortic Res">
        <title>The genome of Dioscorea zingiberensis sheds light on the biosynthesis, origin and evolution of the medicinally important diosgenin saponins.</title>
        <authorList>
            <person name="Li Y."/>
            <person name="Tan C."/>
            <person name="Li Z."/>
            <person name="Guo J."/>
            <person name="Li S."/>
            <person name="Chen X."/>
            <person name="Wang C."/>
            <person name="Dai X."/>
            <person name="Yang H."/>
            <person name="Song W."/>
            <person name="Hou L."/>
            <person name="Xu J."/>
            <person name="Tong Z."/>
            <person name="Xu A."/>
            <person name="Yuan X."/>
            <person name="Wang W."/>
            <person name="Yang Q."/>
            <person name="Chen L."/>
            <person name="Sun Z."/>
            <person name="Wang K."/>
            <person name="Pan B."/>
            <person name="Chen J."/>
            <person name="Bao Y."/>
            <person name="Liu F."/>
            <person name="Qi X."/>
            <person name="Gang D.R."/>
            <person name="Wen J."/>
            <person name="Li J."/>
        </authorList>
    </citation>
    <scope>NUCLEOTIDE SEQUENCE</scope>
    <source>
        <strain evidence="23">Dzin_1.0</strain>
    </source>
</reference>
<comment type="subcellular location">
    <subcellularLocation>
        <location evidence="1">Cell membrane</location>
        <topology evidence="1">Single-pass type I membrane protein</topology>
    </subcellularLocation>
</comment>
<proteinExistence type="inferred from homology"/>
<evidence type="ECO:0000256" key="12">
    <source>
        <dbReference type="ARBA" id="ARBA00023157"/>
    </source>
</evidence>
<feature type="compositionally biased region" description="Basic and acidic residues" evidence="18">
    <location>
        <begin position="69"/>
        <end position="100"/>
    </location>
</feature>
<feature type="domain" description="Apple" evidence="22">
    <location>
        <begin position="837"/>
        <end position="921"/>
    </location>
</feature>
<feature type="region of interest" description="Disordered" evidence="18">
    <location>
        <begin position="422"/>
        <end position="445"/>
    </location>
</feature>
<evidence type="ECO:0000259" key="22">
    <source>
        <dbReference type="PROSITE" id="PS50948"/>
    </source>
</evidence>
<organism evidence="23 24">
    <name type="scientific">Dioscorea zingiberensis</name>
    <dbReference type="NCBI Taxonomy" id="325984"/>
    <lineage>
        <taxon>Eukaryota</taxon>
        <taxon>Viridiplantae</taxon>
        <taxon>Streptophyta</taxon>
        <taxon>Embryophyta</taxon>
        <taxon>Tracheophyta</taxon>
        <taxon>Spermatophyta</taxon>
        <taxon>Magnoliopsida</taxon>
        <taxon>Liliopsida</taxon>
        <taxon>Dioscoreales</taxon>
        <taxon>Dioscoreaceae</taxon>
        <taxon>Dioscorea</taxon>
    </lineage>
</organism>
<dbReference type="OrthoDB" id="615315at2759"/>
<evidence type="ECO:0000259" key="21">
    <source>
        <dbReference type="PROSITE" id="PS50927"/>
    </source>
</evidence>
<dbReference type="SMART" id="SM00473">
    <property type="entry name" value="PAN_AP"/>
    <property type="match status" value="1"/>
</dbReference>
<keyword evidence="8" id="KW-0547">Nucleotide-binding</keyword>
<evidence type="ECO:0000313" key="24">
    <source>
        <dbReference type="Proteomes" id="UP001085076"/>
    </source>
</evidence>
<keyword evidence="7" id="KW-0732">Signal</keyword>
<dbReference type="InterPro" id="IPR008271">
    <property type="entry name" value="Ser/Thr_kinase_AS"/>
</dbReference>
<feature type="region of interest" description="Disordered" evidence="18">
    <location>
        <begin position="61"/>
        <end position="168"/>
    </location>
</feature>
<dbReference type="GO" id="GO:0002229">
    <property type="term" value="P:defense response to oomycetes"/>
    <property type="evidence" value="ECO:0007669"/>
    <property type="project" value="UniProtKB-ARBA"/>
</dbReference>
<feature type="region of interest" description="Disordered" evidence="18">
    <location>
        <begin position="218"/>
        <end position="238"/>
    </location>
</feature>
<dbReference type="SUPFAM" id="SSF51110">
    <property type="entry name" value="alpha-D-mannose-specific plant lectins"/>
    <property type="match status" value="1"/>
</dbReference>
<dbReference type="InterPro" id="IPR000742">
    <property type="entry name" value="EGF"/>
</dbReference>
<evidence type="ECO:0000256" key="11">
    <source>
        <dbReference type="ARBA" id="ARBA00023136"/>
    </source>
</evidence>
<feature type="compositionally biased region" description="Polar residues" evidence="18">
    <location>
        <begin position="268"/>
        <end position="286"/>
    </location>
</feature>